<dbReference type="GO" id="GO:0003677">
    <property type="term" value="F:DNA binding"/>
    <property type="evidence" value="ECO:0007669"/>
    <property type="project" value="UniProtKB-KW"/>
</dbReference>
<dbReference type="PROSITE" id="PS50995">
    <property type="entry name" value="HTH_MARR_2"/>
    <property type="match status" value="1"/>
</dbReference>
<evidence type="ECO:0000313" key="5">
    <source>
        <dbReference type="EMBL" id="MZR11468.1"/>
    </source>
</evidence>
<dbReference type="AlphaFoldDB" id="A0A845LZE6"/>
<dbReference type="EMBL" id="WTUX01000002">
    <property type="protein sequence ID" value="MZR11468.1"/>
    <property type="molecule type" value="Genomic_DNA"/>
</dbReference>
<evidence type="ECO:0000313" key="6">
    <source>
        <dbReference type="Proteomes" id="UP000467322"/>
    </source>
</evidence>
<dbReference type="SMART" id="SM00347">
    <property type="entry name" value="HTH_MARR"/>
    <property type="match status" value="1"/>
</dbReference>
<dbReference type="InterPro" id="IPR036388">
    <property type="entry name" value="WH-like_DNA-bd_sf"/>
</dbReference>
<dbReference type="PANTHER" id="PTHR33164">
    <property type="entry name" value="TRANSCRIPTIONAL REGULATOR, MARR FAMILY"/>
    <property type="match status" value="1"/>
</dbReference>
<dbReference type="InterPro" id="IPR039422">
    <property type="entry name" value="MarR/SlyA-like"/>
</dbReference>
<dbReference type="InterPro" id="IPR023187">
    <property type="entry name" value="Tscrpt_reg_MarR-type_CS"/>
</dbReference>
<dbReference type="InterPro" id="IPR036390">
    <property type="entry name" value="WH_DNA-bd_sf"/>
</dbReference>
<evidence type="ECO:0000256" key="2">
    <source>
        <dbReference type="ARBA" id="ARBA00023125"/>
    </source>
</evidence>
<evidence type="ECO:0000259" key="4">
    <source>
        <dbReference type="PROSITE" id="PS50995"/>
    </source>
</evidence>
<dbReference type="InterPro" id="IPR000835">
    <property type="entry name" value="HTH_MarR-typ"/>
</dbReference>
<dbReference type="GO" id="GO:0006950">
    <property type="term" value="P:response to stress"/>
    <property type="evidence" value="ECO:0007669"/>
    <property type="project" value="TreeGrafter"/>
</dbReference>
<keyword evidence="6" id="KW-1185">Reference proteome</keyword>
<dbReference type="SUPFAM" id="SSF46785">
    <property type="entry name" value="Winged helix' DNA-binding domain"/>
    <property type="match status" value="1"/>
</dbReference>
<keyword evidence="2" id="KW-0238">DNA-binding</keyword>
<name>A0A845LZE6_9RHOB</name>
<evidence type="ECO:0000256" key="1">
    <source>
        <dbReference type="ARBA" id="ARBA00023015"/>
    </source>
</evidence>
<sequence>MRGRRSTVARSANEADPAYLASDTEASKARLRLWLRMLKSTRRVEAALRERLRREFDSTLPRFDVMAALARYDRGLKMSTLSGVLRVSNGNVTGIVDRLAEDGFVVREPFPGDRRASMVRLTRKGQEEFARQAAAHENWIDELLEDFSPEEADTLSDRFDAISQKEDEA</sequence>
<keyword evidence="3" id="KW-0804">Transcription</keyword>
<dbReference type="Gene3D" id="1.10.10.10">
    <property type="entry name" value="Winged helix-like DNA-binding domain superfamily/Winged helix DNA-binding domain"/>
    <property type="match status" value="1"/>
</dbReference>
<protein>
    <submittedName>
        <fullName evidence="5">MarR family transcriptional regulator</fullName>
    </submittedName>
</protein>
<gene>
    <name evidence="5" type="ORF">GQE99_00280</name>
</gene>
<organism evidence="5 6">
    <name type="scientific">Maritimibacter harenae</name>
    <dbReference type="NCBI Taxonomy" id="2606218"/>
    <lineage>
        <taxon>Bacteria</taxon>
        <taxon>Pseudomonadati</taxon>
        <taxon>Pseudomonadota</taxon>
        <taxon>Alphaproteobacteria</taxon>
        <taxon>Rhodobacterales</taxon>
        <taxon>Roseobacteraceae</taxon>
        <taxon>Maritimibacter</taxon>
    </lineage>
</organism>
<dbReference type="PANTHER" id="PTHR33164:SF43">
    <property type="entry name" value="HTH-TYPE TRANSCRIPTIONAL REPRESSOR YETL"/>
    <property type="match status" value="1"/>
</dbReference>
<dbReference type="Proteomes" id="UP000467322">
    <property type="component" value="Unassembled WGS sequence"/>
</dbReference>
<dbReference type="Pfam" id="PF01047">
    <property type="entry name" value="MarR"/>
    <property type="match status" value="1"/>
</dbReference>
<dbReference type="PROSITE" id="PS01117">
    <property type="entry name" value="HTH_MARR_1"/>
    <property type="match status" value="1"/>
</dbReference>
<dbReference type="GO" id="GO:0003700">
    <property type="term" value="F:DNA-binding transcription factor activity"/>
    <property type="evidence" value="ECO:0007669"/>
    <property type="project" value="InterPro"/>
</dbReference>
<keyword evidence="1" id="KW-0805">Transcription regulation</keyword>
<dbReference type="PRINTS" id="PR00598">
    <property type="entry name" value="HTHMARR"/>
</dbReference>
<accession>A0A845LZE6</accession>
<comment type="caution">
    <text evidence="5">The sequence shown here is derived from an EMBL/GenBank/DDBJ whole genome shotgun (WGS) entry which is preliminary data.</text>
</comment>
<feature type="domain" description="HTH marR-type" evidence="4">
    <location>
        <begin position="30"/>
        <end position="164"/>
    </location>
</feature>
<proteinExistence type="predicted"/>
<reference evidence="5 6" key="1">
    <citation type="submission" date="2019-12" db="EMBL/GenBank/DDBJ databases">
        <title>Maritimibacter sp. nov. sp. isolated from sea sand.</title>
        <authorList>
            <person name="Kim J."/>
            <person name="Jeong S.E."/>
            <person name="Jung H.S."/>
            <person name="Jeon C.O."/>
        </authorList>
    </citation>
    <scope>NUCLEOTIDE SEQUENCE [LARGE SCALE GENOMIC DNA]</scope>
    <source>
        <strain evidence="5 6">DP07</strain>
    </source>
</reference>
<evidence type="ECO:0000256" key="3">
    <source>
        <dbReference type="ARBA" id="ARBA00023163"/>
    </source>
</evidence>